<reference evidence="1 2" key="1">
    <citation type="journal article" date="2018" name="Nat. Genet.">
        <title>The Rosa genome provides new insights in the design of modern roses.</title>
        <authorList>
            <person name="Bendahmane M."/>
        </authorList>
    </citation>
    <scope>NUCLEOTIDE SEQUENCE [LARGE SCALE GENOMIC DNA]</scope>
    <source>
        <strain evidence="2">cv. Old Blush</strain>
    </source>
</reference>
<dbReference type="AlphaFoldDB" id="A0A2P6QWT7"/>
<dbReference type="Gramene" id="PRQ38621">
    <property type="protein sequence ID" value="PRQ38621"/>
    <property type="gene ID" value="RchiOBHm_Chr4g0416041"/>
</dbReference>
<name>A0A2P6QWT7_ROSCH</name>
<evidence type="ECO:0000313" key="1">
    <source>
        <dbReference type="EMBL" id="PRQ38621.1"/>
    </source>
</evidence>
<evidence type="ECO:0000313" key="2">
    <source>
        <dbReference type="Proteomes" id="UP000238479"/>
    </source>
</evidence>
<organism evidence="1 2">
    <name type="scientific">Rosa chinensis</name>
    <name type="common">China rose</name>
    <dbReference type="NCBI Taxonomy" id="74649"/>
    <lineage>
        <taxon>Eukaryota</taxon>
        <taxon>Viridiplantae</taxon>
        <taxon>Streptophyta</taxon>
        <taxon>Embryophyta</taxon>
        <taxon>Tracheophyta</taxon>
        <taxon>Spermatophyta</taxon>
        <taxon>Magnoliopsida</taxon>
        <taxon>eudicotyledons</taxon>
        <taxon>Gunneridae</taxon>
        <taxon>Pentapetalae</taxon>
        <taxon>rosids</taxon>
        <taxon>fabids</taxon>
        <taxon>Rosales</taxon>
        <taxon>Rosaceae</taxon>
        <taxon>Rosoideae</taxon>
        <taxon>Rosoideae incertae sedis</taxon>
        <taxon>Rosa</taxon>
    </lineage>
</organism>
<proteinExistence type="predicted"/>
<dbReference type="Proteomes" id="UP000238479">
    <property type="component" value="Chromosome 4"/>
</dbReference>
<protein>
    <submittedName>
        <fullName evidence="1">Uncharacterized protein</fullName>
    </submittedName>
</protein>
<accession>A0A2P6QWT7</accession>
<gene>
    <name evidence="1" type="ORF">RchiOBHm_Chr4g0416041</name>
</gene>
<dbReference type="EMBL" id="PDCK01000042">
    <property type="protein sequence ID" value="PRQ38621.1"/>
    <property type="molecule type" value="Genomic_DNA"/>
</dbReference>
<comment type="caution">
    <text evidence="1">The sequence shown here is derived from an EMBL/GenBank/DDBJ whole genome shotgun (WGS) entry which is preliminary data.</text>
</comment>
<keyword evidence="2" id="KW-1185">Reference proteome</keyword>
<sequence length="50" mass="5692">MCCLLLHTLDSNILIGRKFMSDCGYCLNANIGKIWVQSSVCCSYCNKIWE</sequence>